<feature type="transmembrane region" description="Helical" evidence="8">
    <location>
        <begin position="247"/>
        <end position="272"/>
    </location>
</feature>
<feature type="transmembrane region" description="Helical" evidence="8">
    <location>
        <begin position="279"/>
        <end position="296"/>
    </location>
</feature>
<dbReference type="GeneID" id="13725264"/>
<dbReference type="RefSeq" id="WP_014963496.1">
    <property type="nucleotide sequence ID" value="NC_018655.1"/>
</dbReference>
<keyword evidence="11" id="KW-1185">Reference proteome</keyword>
<dbReference type="PATRIC" id="fig|1229908.8.peg.1345"/>
<name>K0B7G6_9ARCH</name>
<feature type="transmembrane region" description="Helical" evidence="8">
    <location>
        <begin position="165"/>
        <end position="195"/>
    </location>
</feature>
<evidence type="ECO:0000256" key="4">
    <source>
        <dbReference type="ARBA" id="ARBA00022679"/>
    </source>
</evidence>
<feature type="transmembrane region" description="Helical" evidence="8">
    <location>
        <begin position="332"/>
        <end position="352"/>
    </location>
</feature>
<keyword evidence="2" id="KW-1003">Cell membrane</keyword>
<evidence type="ECO:0000256" key="6">
    <source>
        <dbReference type="ARBA" id="ARBA00022989"/>
    </source>
</evidence>
<evidence type="ECO:0000256" key="3">
    <source>
        <dbReference type="ARBA" id="ARBA00022676"/>
    </source>
</evidence>
<dbReference type="AlphaFoldDB" id="K0B7G6"/>
<keyword evidence="6 8" id="KW-1133">Transmembrane helix</keyword>
<evidence type="ECO:0000313" key="10">
    <source>
        <dbReference type="EMBL" id="AFS81112.1"/>
    </source>
</evidence>
<keyword evidence="4 10" id="KW-0808">Transferase</keyword>
<evidence type="ECO:0000256" key="1">
    <source>
        <dbReference type="ARBA" id="ARBA00004651"/>
    </source>
</evidence>
<evidence type="ECO:0000259" key="9">
    <source>
        <dbReference type="Pfam" id="PF13231"/>
    </source>
</evidence>
<evidence type="ECO:0000256" key="7">
    <source>
        <dbReference type="ARBA" id="ARBA00023136"/>
    </source>
</evidence>
<feature type="domain" description="Glycosyltransferase RgtA/B/C/D-like" evidence="9">
    <location>
        <begin position="93"/>
        <end position="219"/>
    </location>
</feature>
<comment type="subcellular location">
    <subcellularLocation>
        <location evidence="1">Cell membrane</location>
        <topology evidence="1">Multi-pass membrane protein</topology>
    </subcellularLocation>
</comment>
<dbReference type="Proteomes" id="UP000006101">
    <property type="component" value="Chromosome"/>
</dbReference>
<dbReference type="GO" id="GO:0016763">
    <property type="term" value="F:pentosyltransferase activity"/>
    <property type="evidence" value="ECO:0007669"/>
    <property type="project" value="TreeGrafter"/>
</dbReference>
<protein>
    <submittedName>
        <fullName evidence="10">Glycosyl transferase family protein</fullName>
    </submittedName>
</protein>
<evidence type="ECO:0000313" key="11">
    <source>
        <dbReference type="Proteomes" id="UP000006101"/>
    </source>
</evidence>
<dbReference type="KEGG" id="nkr:NKOR_06155"/>
<keyword evidence="3" id="KW-0328">Glycosyltransferase</keyword>
<sequence>MKKKFLILIPLVLASFVHLLNPVGYPEIFFDEGIYMRRAMTTIETGSPQESYLYDHPYLGQLILAGVLQITNYPPDVSADPQSLQSLYLIPRLFMGMLAILSTFLVYLIAREKFGTNVALISSTLFAVMPYTWIFDRILLDSILLPFLLASILLAIHYAKPEGKVWLAPLSGILLGLAIFTKIPAFVFIPLVIWLVYQKRRKFSDMIIWIMPVLLIPMLWPANAIMLDQFDLWINDVLWQSQRSNSIFEIIGYFLYIDPVLFAIGMTGIVYAGITRNKFVLFWFVPFMVFLSLVGFKQYFHWIPLIPILCIAASIWLLDLPKKIKTLQSKRLHGIVIVSILVFGLSSTLLVITNDMSITQFEALSFVLQNQDDKNTILASPVYTWILYDVFDISNVPIDYSMILFYPIPTNVITVIADEHFMLDRNRGVEIIHAYNNTESIQSFENVATVFDNRIYPYTNLRVNQEGMLIDIREGQWIKP</sequence>
<feature type="transmembrane region" description="Helical" evidence="8">
    <location>
        <begin position="302"/>
        <end position="320"/>
    </location>
</feature>
<evidence type="ECO:0000256" key="8">
    <source>
        <dbReference type="SAM" id="Phobius"/>
    </source>
</evidence>
<organism evidence="10 11">
    <name type="scientific">Candidatus Nitrosopumilus koreensis AR1</name>
    <dbReference type="NCBI Taxonomy" id="1229908"/>
    <lineage>
        <taxon>Archaea</taxon>
        <taxon>Nitrososphaerota</taxon>
        <taxon>Nitrososphaeria</taxon>
        <taxon>Nitrosopumilales</taxon>
        <taxon>Nitrosopumilaceae</taxon>
        <taxon>Nitrosopumilus</taxon>
    </lineage>
</organism>
<dbReference type="InterPro" id="IPR050297">
    <property type="entry name" value="LipidA_mod_glycosyltrf_83"/>
</dbReference>
<keyword evidence="7 8" id="KW-0472">Membrane</keyword>
<dbReference type="InterPro" id="IPR038731">
    <property type="entry name" value="RgtA/B/C-like"/>
</dbReference>
<dbReference type="PANTHER" id="PTHR33908">
    <property type="entry name" value="MANNOSYLTRANSFERASE YKCB-RELATED"/>
    <property type="match status" value="1"/>
</dbReference>
<proteinExistence type="predicted"/>
<feature type="transmembrane region" description="Helical" evidence="8">
    <location>
        <begin position="207"/>
        <end position="227"/>
    </location>
</feature>
<dbReference type="EMBL" id="CP003842">
    <property type="protein sequence ID" value="AFS81112.1"/>
    <property type="molecule type" value="Genomic_DNA"/>
</dbReference>
<evidence type="ECO:0000256" key="5">
    <source>
        <dbReference type="ARBA" id="ARBA00022692"/>
    </source>
</evidence>
<dbReference type="GO" id="GO:0005886">
    <property type="term" value="C:plasma membrane"/>
    <property type="evidence" value="ECO:0007669"/>
    <property type="project" value="UniProtKB-SubCell"/>
</dbReference>
<keyword evidence="5 8" id="KW-0812">Transmembrane</keyword>
<dbReference type="HOGENOM" id="CLU_622037_0_0_2"/>
<dbReference type="PANTHER" id="PTHR33908:SF11">
    <property type="entry name" value="MEMBRANE PROTEIN"/>
    <property type="match status" value="1"/>
</dbReference>
<reference evidence="10 11" key="1">
    <citation type="journal article" date="2012" name="J. Bacteriol.">
        <title>Draft Genome Sequence of an Ammonia-Oxidizing Archaeon, "Candidatus Nitrosopumilus koreensis" AR1, from Marine Sediment.</title>
        <authorList>
            <person name="Park S.J."/>
            <person name="Kim J.G."/>
            <person name="Jung M.Y."/>
            <person name="Kim S.J."/>
            <person name="Cha I.T."/>
            <person name="Kwon K."/>
            <person name="Lee J.H."/>
            <person name="Rhee S.K."/>
        </authorList>
    </citation>
    <scope>NUCLEOTIDE SEQUENCE [LARGE SCALE GENOMIC DNA]</scope>
    <source>
        <strain evidence="10 11">AR1</strain>
    </source>
</reference>
<dbReference type="STRING" id="1229908.NKOR_06155"/>
<dbReference type="Pfam" id="PF13231">
    <property type="entry name" value="PMT_2"/>
    <property type="match status" value="1"/>
</dbReference>
<dbReference type="GO" id="GO:0008610">
    <property type="term" value="P:lipid biosynthetic process"/>
    <property type="evidence" value="ECO:0007669"/>
    <property type="project" value="UniProtKB-ARBA"/>
</dbReference>
<evidence type="ECO:0000256" key="2">
    <source>
        <dbReference type="ARBA" id="ARBA00022475"/>
    </source>
</evidence>
<gene>
    <name evidence="10" type="ORF">NKOR_06155</name>
</gene>
<feature type="transmembrane region" description="Helical" evidence="8">
    <location>
        <begin position="142"/>
        <end position="159"/>
    </location>
</feature>
<accession>K0B7G6</accession>
<feature type="transmembrane region" description="Helical" evidence="8">
    <location>
        <begin position="87"/>
        <end position="110"/>
    </location>
</feature>